<dbReference type="STRING" id="316067.Geob_2000"/>
<evidence type="ECO:0000256" key="2">
    <source>
        <dbReference type="ARBA" id="ARBA00022801"/>
    </source>
</evidence>
<dbReference type="Pfam" id="PF01546">
    <property type="entry name" value="Peptidase_M20"/>
    <property type="match status" value="1"/>
</dbReference>
<dbReference type="GO" id="GO:0008233">
    <property type="term" value="F:peptidase activity"/>
    <property type="evidence" value="ECO:0007669"/>
    <property type="project" value="UniProtKB-KW"/>
</dbReference>
<gene>
    <name evidence="5" type="ordered locus">Geob_2000</name>
</gene>
<sequence length="369" mass="39116">MIDRQRLYATFMELCSIDSEPKNERPMADRLTAILKELGFSVTEDDTGTRIGGNAGNLIARLEGTKPGAPLLFSCHMDRVAPGVRVKPRIEGNYIVSDGTTVLGADDAAGLAAIIEGVTVIRGQNIPHPTLEVLFTVAEELALTGSAHLESSRITSRCGFVLDAGGPVGEIVVQAPEQAKINAVFHGRSAHAGFAPEEGISAIQMAALAITRMKLLRIDPETTANIGSIQAAGPTNIVCDRCSLQAEARSLDPAKLQAQVEVMVEAMENAAAEMGGSVEVDVQRCYPSYRLEQDAEPVRRAAEAAGRIGVPVRFKPTGGGSDANHFNNRGIPAVVLSCGYEKVHTTGERIALEQLDLLGRWVVAIVSGG</sequence>
<keyword evidence="3" id="KW-0862">Zinc</keyword>
<dbReference type="PANTHER" id="PTHR42994:SF2">
    <property type="entry name" value="PEPTIDASE"/>
    <property type="match status" value="1"/>
</dbReference>
<dbReference type="RefSeq" id="WP_012647086.1">
    <property type="nucleotide sequence ID" value="NC_011979.1"/>
</dbReference>
<dbReference type="GO" id="GO:0006508">
    <property type="term" value="P:proteolysis"/>
    <property type="evidence" value="ECO:0007669"/>
    <property type="project" value="UniProtKB-KW"/>
</dbReference>
<dbReference type="NCBIfam" id="TIGR01883">
    <property type="entry name" value="PepT-like"/>
    <property type="match status" value="1"/>
</dbReference>
<evidence type="ECO:0000256" key="3">
    <source>
        <dbReference type="ARBA" id="ARBA00022833"/>
    </source>
</evidence>
<reference evidence="5 6" key="1">
    <citation type="submission" date="2009-01" db="EMBL/GenBank/DDBJ databases">
        <title>Complete sequence of Geobacter sp. FRC-32.</title>
        <authorList>
            <consortium name="US DOE Joint Genome Institute"/>
            <person name="Lucas S."/>
            <person name="Copeland A."/>
            <person name="Lapidus A."/>
            <person name="Glavina del Rio T."/>
            <person name="Dalin E."/>
            <person name="Tice H."/>
            <person name="Bruce D."/>
            <person name="Goodwin L."/>
            <person name="Pitluck S."/>
            <person name="Saunders E."/>
            <person name="Brettin T."/>
            <person name="Detter J.C."/>
            <person name="Han C."/>
            <person name="Larimer F."/>
            <person name="Land M."/>
            <person name="Hauser L."/>
            <person name="Kyrpides N."/>
            <person name="Ovchinnikova G."/>
            <person name="Kostka J."/>
            <person name="Richardson P."/>
        </authorList>
    </citation>
    <scope>NUCLEOTIDE SEQUENCE [LARGE SCALE GENOMIC DNA]</scope>
    <source>
        <strain evidence="6">DSM 22248 / JCM 15807 / FRC-32</strain>
    </source>
</reference>
<evidence type="ECO:0000259" key="4">
    <source>
        <dbReference type="Pfam" id="PF07687"/>
    </source>
</evidence>
<comment type="cofactor">
    <cofactor evidence="1">
        <name>Zn(2+)</name>
        <dbReference type="ChEBI" id="CHEBI:29105"/>
    </cofactor>
</comment>
<dbReference type="Proteomes" id="UP000007721">
    <property type="component" value="Chromosome"/>
</dbReference>
<organism evidence="5 6">
    <name type="scientific">Geotalea daltonii (strain DSM 22248 / JCM 15807 / FRC-32)</name>
    <name type="common">Geobacter daltonii</name>
    <dbReference type="NCBI Taxonomy" id="316067"/>
    <lineage>
        <taxon>Bacteria</taxon>
        <taxon>Pseudomonadati</taxon>
        <taxon>Thermodesulfobacteriota</taxon>
        <taxon>Desulfuromonadia</taxon>
        <taxon>Geobacterales</taxon>
        <taxon>Geobacteraceae</taxon>
        <taxon>Geotalea</taxon>
    </lineage>
</organism>
<dbReference type="PANTHER" id="PTHR42994">
    <property type="entry name" value="PEPTIDASE T"/>
    <property type="match status" value="1"/>
</dbReference>
<feature type="domain" description="Peptidase M20 dimerisation" evidence="4">
    <location>
        <begin position="182"/>
        <end position="273"/>
    </location>
</feature>
<keyword evidence="2" id="KW-0378">Hydrolase</keyword>
<dbReference type="Pfam" id="PF07687">
    <property type="entry name" value="M20_dimer"/>
    <property type="match status" value="1"/>
</dbReference>
<dbReference type="Gene3D" id="3.30.70.360">
    <property type="match status" value="1"/>
</dbReference>
<dbReference type="OrthoDB" id="9809784at2"/>
<dbReference type="KEGG" id="geo:Geob_2000"/>
<dbReference type="InterPro" id="IPR036264">
    <property type="entry name" value="Bact_exopeptidase_dim_dom"/>
</dbReference>
<keyword evidence="5" id="KW-0645">Protease</keyword>
<dbReference type="InterPro" id="IPR010162">
    <property type="entry name" value="PepT-like"/>
</dbReference>
<dbReference type="SUPFAM" id="SSF55031">
    <property type="entry name" value="Bacterial exopeptidase dimerisation domain"/>
    <property type="match status" value="1"/>
</dbReference>
<evidence type="ECO:0000256" key="1">
    <source>
        <dbReference type="ARBA" id="ARBA00001947"/>
    </source>
</evidence>
<protein>
    <submittedName>
        <fullName evidence="5">Aminotripeptidase PepT-like protease</fullName>
    </submittedName>
</protein>
<dbReference type="InterPro" id="IPR011650">
    <property type="entry name" value="Peptidase_M20_dimer"/>
</dbReference>
<keyword evidence="6" id="KW-1185">Reference proteome</keyword>
<evidence type="ECO:0000313" key="6">
    <source>
        <dbReference type="Proteomes" id="UP000007721"/>
    </source>
</evidence>
<dbReference type="SUPFAM" id="SSF53187">
    <property type="entry name" value="Zn-dependent exopeptidases"/>
    <property type="match status" value="1"/>
</dbReference>
<dbReference type="MEROPS" id="M20.018"/>
<dbReference type="AlphaFoldDB" id="B9M891"/>
<accession>B9M891</accession>
<dbReference type="HOGENOM" id="CLU_021802_6_0_7"/>
<dbReference type="eggNOG" id="COG2195">
    <property type="taxonomic scope" value="Bacteria"/>
</dbReference>
<name>B9M891_GEODF</name>
<evidence type="ECO:0000313" key="5">
    <source>
        <dbReference type="EMBL" id="ACM20357.1"/>
    </source>
</evidence>
<dbReference type="InterPro" id="IPR002933">
    <property type="entry name" value="Peptidase_M20"/>
</dbReference>
<dbReference type="Gene3D" id="3.40.630.10">
    <property type="entry name" value="Zn peptidases"/>
    <property type="match status" value="1"/>
</dbReference>
<dbReference type="EMBL" id="CP001390">
    <property type="protein sequence ID" value="ACM20357.1"/>
    <property type="molecule type" value="Genomic_DNA"/>
</dbReference>
<proteinExistence type="predicted"/>